<dbReference type="Pfam" id="PF04820">
    <property type="entry name" value="Trp_halogenase"/>
    <property type="match status" value="1"/>
</dbReference>
<evidence type="ECO:0000313" key="1">
    <source>
        <dbReference type="EMBL" id="MCU7555591.1"/>
    </source>
</evidence>
<gene>
    <name evidence="1" type="ORF">OCL06_13430</name>
</gene>
<protein>
    <submittedName>
        <fullName evidence="1">Tryptophan 7-halogenase</fullName>
    </submittedName>
</protein>
<organism evidence="1 2">
    <name type="scientific">Alteromonas salexigens</name>
    <dbReference type="NCBI Taxonomy" id="2982530"/>
    <lineage>
        <taxon>Bacteria</taxon>
        <taxon>Pseudomonadati</taxon>
        <taxon>Pseudomonadota</taxon>
        <taxon>Gammaproteobacteria</taxon>
        <taxon>Alteromonadales</taxon>
        <taxon>Alteromonadaceae</taxon>
        <taxon>Alteromonas/Salinimonas group</taxon>
        <taxon>Alteromonas</taxon>
    </lineage>
</organism>
<dbReference type="PIRSF" id="PIRSF011396">
    <property type="entry name" value="Trp_halogenase"/>
    <property type="match status" value="1"/>
</dbReference>
<evidence type="ECO:0000313" key="2">
    <source>
        <dbReference type="Proteomes" id="UP001209257"/>
    </source>
</evidence>
<dbReference type="InterPro" id="IPR050816">
    <property type="entry name" value="Flavin-dep_Halogenase_NPB"/>
</dbReference>
<dbReference type="PANTHER" id="PTHR43747">
    <property type="entry name" value="FAD-BINDING PROTEIN"/>
    <property type="match status" value="1"/>
</dbReference>
<dbReference type="Gene3D" id="3.50.50.60">
    <property type="entry name" value="FAD/NAD(P)-binding domain"/>
    <property type="match status" value="1"/>
</dbReference>
<proteinExistence type="predicted"/>
<dbReference type="EMBL" id="JAOTJC010000012">
    <property type="protein sequence ID" value="MCU7555591.1"/>
    <property type="molecule type" value="Genomic_DNA"/>
</dbReference>
<sequence length="500" mass="56423">MSEPMHMVIVGGGTAGWMAANLFAHHLADQRVRISLIESPDLGTIGVGEGSTPTLKRFFNDLGIAESEWMPACHATYKVNIRFAGWSPQMGVAEYSHPFISQLDTFSERPFHVNSRTRRLGLDVETTPEKFLFNGYLANRGLAPVTPDNFPFRIEYGYHFDSGKLGEFLRTRAVANQVEHIQANITEVITAPSKDIQTLQLADGRRIEGDFFVDCSGFRSLLLQNTLKVPFRSFKENLFNGAAVVLPTPAMEKPPVETRATALSNGWTWQIPLTNRTGNGYVYSTDYLDKDSAETELRRHLGLLDSDVEARFLNMRVGQTEQAWSHNCLGLGLSQGFIEPLEATALHLVQLGIEIFIDKFTAGELSPQYRDEYNAIISERFERVRDYIVGHYKLNTRDDSAYWRDNRNNMALSESLLQLLDVWYRKGDLTQEIQRQQLESHFGATSWHCMLAGYGIFPPVAPNQPGTGDLLEENGLPRFFEGCALNFQSHTDVLTRYRPA</sequence>
<reference evidence="2" key="1">
    <citation type="submission" date="2023-07" db="EMBL/GenBank/DDBJ databases">
        <title>Study on multiphase classification of strain Alteromonas salexigens isolated from the Yellow Sea.</title>
        <authorList>
            <person name="Sun L."/>
        </authorList>
    </citation>
    <scope>NUCLEOTIDE SEQUENCE [LARGE SCALE GENOMIC DNA]</scope>
    <source>
        <strain evidence="2">ASW11-19</strain>
    </source>
</reference>
<dbReference type="InterPro" id="IPR006905">
    <property type="entry name" value="Flavin_halogenase"/>
</dbReference>
<comment type="caution">
    <text evidence="1">The sequence shown here is derived from an EMBL/GenBank/DDBJ whole genome shotgun (WGS) entry which is preliminary data.</text>
</comment>
<dbReference type="RefSeq" id="WP_262995412.1">
    <property type="nucleotide sequence ID" value="NZ_JAOTJC010000012.1"/>
</dbReference>
<dbReference type="InterPro" id="IPR033856">
    <property type="entry name" value="Trp_halogen"/>
</dbReference>
<dbReference type="SUPFAM" id="SSF51905">
    <property type="entry name" value="FAD/NAD(P)-binding domain"/>
    <property type="match status" value="1"/>
</dbReference>
<dbReference type="PANTHER" id="PTHR43747:SF4">
    <property type="entry name" value="FLAVIN-DEPENDENT TRYPTOPHAN HALOGENASE"/>
    <property type="match status" value="1"/>
</dbReference>
<dbReference type="InterPro" id="IPR036188">
    <property type="entry name" value="FAD/NAD-bd_sf"/>
</dbReference>
<keyword evidence="2" id="KW-1185">Reference proteome</keyword>
<accession>A0ABT2VQJ9</accession>
<dbReference type="Proteomes" id="UP001209257">
    <property type="component" value="Unassembled WGS sequence"/>
</dbReference>
<name>A0ABT2VQJ9_9ALTE</name>